<name>A0A235BVX1_UNCW3</name>
<evidence type="ECO:0000313" key="1">
    <source>
        <dbReference type="EMBL" id="OYD16543.1"/>
    </source>
</evidence>
<gene>
    <name evidence="1" type="ORF">CH333_03130</name>
</gene>
<dbReference type="AlphaFoldDB" id="A0A235BVX1"/>
<reference evidence="1 2" key="1">
    <citation type="submission" date="2017-07" db="EMBL/GenBank/DDBJ databases">
        <title>Recovery of genomes from metagenomes via a dereplication, aggregation, and scoring strategy.</title>
        <authorList>
            <person name="Sieber C.M."/>
            <person name="Probst A.J."/>
            <person name="Sharrar A."/>
            <person name="Thomas B.C."/>
            <person name="Hess M."/>
            <person name="Tringe S.G."/>
            <person name="Banfield J.F."/>
        </authorList>
    </citation>
    <scope>NUCLEOTIDE SEQUENCE [LARGE SCALE GENOMIC DNA]</scope>
    <source>
        <strain evidence="1">JGI_Cruoil_03_44_89</strain>
    </source>
</reference>
<comment type="caution">
    <text evidence="1">The sequence shown here is derived from an EMBL/GenBank/DDBJ whole genome shotgun (WGS) entry which is preliminary data.</text>
</comment>
<evidence type="ECO:0000313" key="2">
    <source>
        <dbReference type="Proteomes" id="UP000215215"/>
    </source>
</evidence>
<proteinExistence type="predicted"/>
<sequence>MRKLFFSIGLLISVPLFPARLLIYMDTMQTEHLRAYGIAYQSLLSEKRVEWLLNYRGGSFLIDYAREIENLCKEKNVGYSIIDEASVRQIYKLVENQNMEKVILEEAPKVAVYVPPHFSPWDDAVRLVLEYAEIPYDAIWDEEVLSGALSSYDWVHLHHEDFTGQYGKFYRSYHNTDWYKREVSINENMAKKLGFSSVWRLKHAVALKIREYVQQGGFLFAMCSATETIDIALAALDVDIVGIPFDGTPAEPGYKRKLDYSRTFAFKDFTPDVNPLIYNHSDIDVTGEARRRGEKVYFTLKNFDAKYDPIPTMLSQDHTKYIKEFLGQNTGFRRNLTKEDAVILGDIEGTEEVKYIYGDCGKGFFTFLGGHDPEDYAHLVGDPPTDLKKFPNSPGYRLILNNILFPAAKTKRLKT</sequence>
<dbReference type="EMBL" id="NOZQ01000061">
    <property type="protein sequence ID" value="OYD16543.1"/>
    <property type="molecule type" value="Genomic_DNA"/>
</dbReference>
<accession>A0A235BVX1</accession>
<dbReference type="Proteomes" id="UP000215215">
    <property type="component" value="Unassembled WGS sequence"/>
</dbReference>
<protein>
    <submittedName>
        <fullName evidence="1">Asparagine synthetase B</fullName>
    </submittedName>
</protein>
<organism evidence="1 2">
    <name type="scientific">candidate division WOR-3 bacterium JGI_Cruoil_03_44_89</name>
    <dbReference type="NCBI Taxonomy" id="1973748"/>
    <lineage>
        <taxon>Bacteria</taxon>
        <taxon>Bacteria division WOR-3</taxon>
    </lineage>
</organism>